<protein>
    <submittedName>
        <fullName evidence="2">Uncharacterized protein</fullName>
    </submittedName>
</protein>
<evidence type="ECO:0000313" key="3">
    <source>
        <dbReference type="Proteomes" id="UP001321760"/>
    </source>
</evidence>
<feature type="region of interest" description="Disordered" evidence="1">
    <location>
        <begin position="156"/>
        <end position="194"/>
    </location>
</feature>
<feature type="compositionally biased region" description="Low complexity" evidence="1">
    <location>
        <begin position="91"/>
        <end position="128"/>
    </location>
</feature>
<evidence type="ECO:0000313" key="2">
    <source>
        <dbReference type="EMBL" id="KAK4454992.1"/>
    </source>
</evidence>
<proteinExistence type="predicted"/>
<sequence length="332" mass="36172">MTAQVCPSRGGDASPRYSALQDDPFSSVHRLSTSSGSRPDIDAQSVMTAPPPYDISSKPFLPTVSFQIETPGKPLLALPLPLRPDPIPIFTVPTTDTPSTSTLTPTYLSLRPTRSSGSSYLISPSPSYTPGSESSPLSTTTYRFGPSRAPIINIYTPHSHPPTTNPFLPSPSSPSSESGTDLSLHPHDSFPLTTPSLLSRTTEFRTRHGTFQWCYASRRERQTLTPVPNSLLLLEKVTRVARAHNPKKPDEIRTLIARFIRDETTRSEGSSASSAGNGGRLEVDLAEWDEGEKSEREMVVVMVVTTVLAMLKREVDRRRAAQFVVLTGAVGN</sequence>
<dbReference type="AlphaFoldDB" id="A0AAV9H3K8"/>
<evidence type="ECO:0000256" key="1">
    <source>
        <dbReference type="SAM" id="MobiDB-lite"/>
    </source>
</evidence>
<reference evidence="2" key="2">
    <citation type="submission" date="2023-05" db="EMBL/GenBank/DDBJ databases">
        <authorList>
            <consortium name="Lawrence Berkeley National Laboratory"/>
            <person name="Steindorff A."/>
            <person name="Hensen N."/>
            <person name="Bonometti L."/>
            <person name="Westerberg I."/>
            <person name="Brannstrom I.O."/>
            <person name="Guillou S."/>
            <person name="Cros-Aarteil S."/>
            <person name="Calhoun S."/>
            <person name="Haridas S."/>
            <person name="Kuo A."/>
            <person name="Mondo S."/>
            <person name="Pangilinan J."/>
            <person name="Riley R."/>
            <person name="Labutti K."/>
            <person name="Andreopoulos B."/>
            <person name="Lipzen A."/>
            <person name="Chen C."/>
            <person name="Yanf M."/>
            <person name="Daum C."/>
            <person name="Ng V."/>
            <person name="Clum A."/>
            <person name="Ohm R."/>
            <person name="Martin F."/>
            <person name="Silar P."/>
            <person name="Natvig D."/>
            <person name="Lalanne C."/>
            <person name="Gautier V."/>
            <person name="Ament-Velasquez S.L."/>
            <person name="Kruys A."/>
            <person name="Hutchinson M.I."/>
            <person name="Powell A.J."/>
            <person name="Barry K."/>
            <person name="Miller A.N."/>
            <person name="Grigoriev I.V."/>
            <person name="Debuchy R."/>
            <person name="Gladieux P."/>
            <person name="Thoren M.H."/>
            <person name="Johannesson H."/>
        </authorList>
    </citation>
    <scope>NUCLEOTIDE SEQUENCE</scope>
    <source>
        <strain evidence="2">PSN243</strain>
    </source>
</reference>
<dbReference type="Proteomes" id="UP001321760">
    <property type="component" value="Unassembled WGS sequence"/>
</dbReference>
<feature type="compositionally biased region" description="Low complexity" evidence="1">
    <location>
        <begin position="173"/>
        <end position="183"/>
    </location>
</feature>
<dbReference type="EMBL" id="MU865915">
    <property type="protein sequence ID" value="KAK4454992.1"/>
    <property type="molecule type" value="Genomic_DNA"/>
</dbReference>
<accession>A0AAV9H3K8</accession>
<reference evidence="2" key="1">
    <citation type="journal article" date="2023" name="Mol. Phylogenet. Evol.">
        <title>Genome-scale phylogeny and comparative genomics of the fungal order Sordariales.</title>
        <authorList>
            <person name="Hensen N."/>
            <person name="Bonometti L."/>
            <person name="Westerberg I."/>
            <person name="Brannstrom I.O."/>
            <person name="Guillou S."/>
            <person name="Cros-Aarteil S."/>
            <person name="Calhoun S."/>
            <person name="Haridas S."/>
            <person name="Kuo A."/>
            <person name="Mondo S."/>
            <person name="Pangilinan J."/>
            <person name="Riley R."/>
            <person name="LaButti K."/>
            <person name="Andreopoulos B."/>
            <person name="Lipzen A."/>
            <person name="Chen C."/>
            <person name="Yan M."/>
            <person name="Daum C."/>
            <person name="Ng V."/>
            <person name="Clum A."/>
            <person name="Steindorff A."/>
            <person name="Ohm R.A."/>
            <person name="Martin F."/>
            <person name="Silar P."/>
            <person name="Natvig D.O."/>
            <person name="Lalanne C."/>
            <person name="Gautier V."/>
            <person name="Ament-Velasquez S.L."/>
            <person name="Kruys A."/>
            <person name="Hutchinson M.I."/>
            <person name="Powell A.J."/>
            <person name="Barry K."/>
            <person name="Miller A.N."/>
            <person name="Grigoriev I.V."/>
            <person name="Debuchy R."/>
            <person name="Gladieux P."/>
            <person name="Hiltunen Thoren M."/>
            <person name="Johannesson H."/>
        </authorList>
    </citation>
    <scope>NUCLEOTIDE SEQUENCE</scope>
    <source>
        <strain evidence="2">PSN243</strain>
    </source>
</reference>
<feature type="region of interest" description="Disordered" evidence="1">
    <location>
        <begin position="91"/>
        <end position="139"/>
    </location>
</feature>
<gene>
    <name evidence="2" type="ORF">QBC34DRAFT_490117</name>
</gene>
<feature type="compositionally biased region" description="Pro residues" evidence="1">
    <location>
        <begin position="159"/>
        <end position="172"/>
    </location>
</feature>
<feature type="compositionally biased region" description="Polar residues" evidence="1">
    <location>
        <begin position="129"/>
        <end position="139"/>
    </location>
</feature>
<organism evidence="2 3">
    <name type="scientific">Podospora aff. communis PSN243</name>
    <dbReference type="NCBI Taxonomy" id="3040156"/>
    <lineage>
        <taxon>Eukaryota</taxon>
        <taxon>Fungi</taxon>
        <taxon>Dikarya</taxon>
        <taxon>Ascomycota</taxon>
        <taxon>Pezizomycotina</taxon>
        <taxon>Sordariomycetes</taxon>
        <taxon>Sordariomycetidae</taxon>
        <taxon>Sordariales</taxon>
        <taxon>Podosporaceae</taxon>
        <taxon>Podospora</taxon>
    </lineage>
</organism>
<feature type="region of interest" description="Disordered" evidence="1">
    <location>
        <begin position="1"/>
        <end position="48"/>
    </location>
</feature>
<name>A0AAV9H3K8_9PEZI</name>
<keyword evidence="3" id="KW-1185">Reference proteome</keyword>
<comment type="caution">
    <text evidence="2">The sequence shown here is derived from an EMBL/GenBank/DDBJ whole genome shotgun (WGS) entry which is preliminary data.</text>
</comment>